<dbReference type="CDD" id="cd07061">
    <property type="entry name" value="HP_HAP_like"/>
    <property type="match status" value="1"/>
</dbReference>
<evidence type="ECO:0000256" key="6">
    <source>
        <dbReference type="PIRSR" id="PIRSR000894-2"/>
    </source>
</evidence>
<comment type="caution">
    <text evidence="7">The sequence shown here is derived from an EMBL/GenBank/DDBJ whole genome shotgun (WGS) entry which is preliminary data.</text>
</comment>
<dbReference type="GeneID" id="28738117"/>
<gene>
    <name evidence="7" type="ORF">AB675_5982</name>
</gene>
<proteinExistence type="inferred from homology"/>
<keyword evidence="8" id="KW-1185">Reference proteome</keyword>
<keyword evidence="6" id="KW-1015">Disulfide bond</keyword>
<dbReference type="STRING" id="1664694.A0A0N0NJP9"/>
<protein>
    <recommendedName>
        <fullName evidence="2">3-phytase</fullName>
        <ecNumber evidence="2">3.1.3.8</ecNumber>
    </recommendedName>
</protein>
<keyword evidence="4" id="KW-0325">Glycoprotein</keyword>
<dbReference type="PANTHER" id="PTHR20963">
    <property type="entry name" value="MULTIPLE INOSITOL POLYPHOSPHATE PHOSPHATASE-RELATED"/>
    <property type="match status" value="1"/>
</dbReference>
<dbReference type="Gene3D" id="3.40.50.1240">
    <property type="entry name" value="Phosphoglycerate mutase-like"/>
    <property type="match status" value="1"/>
</dbReference>
<dbReference type="InterPro" id="IPR000560">
    <property type="entry name" value="His_Pase_clade-2"/>
</dbReference>
<evidence type="ECO:0000313" key="8">
    <source>
        <dbReference type="Proteomes" id="UP000038010"/>
    </source>
</evidence>
<dbReference type="EC" id="3.1.3.8" evidence="2"/>
<dbReference type="PIRSF" id="PIRSF000894">
    <property type="entry name" value="Acid_phosphatase"/>
    <property type="match status" value="1"/>
</dbReference>
<evidence type="ECO:0000313" key="7">
    <source>
        <dbReference type="EMBL" id="KPI36909.1"/>
    </source>
</evidence>
<keyword evidence="3" id="KW-0378">Hydrolase</keyword>
<evidence type="ECO:0000256" key="1">
    <source>
        <dbReference type="ARBA" id="ARBA00005375"/>
    </source>
</evidence>
<dbReference type="RefSeq" id="XP_017996872.1">
    <property type="nucleotide sequence ID" value="XM_018146237.1"/>
</dbReference>
<dbReference type="InterPro" id="IPR033379">
    <property type="entry name" value="Acid_Pase_AS"/>
</dbReference>
<dbReference type="EMBL" id="LFJN01000027">
    <property type="protein sequence ID" value="KPI36909.1"/>
    <property type="molecule type" value="Genomic_DNA"/>
</dbReference>
<feature type="active site" description="Proton donor" evidence="5">
    <location>
        <position position="330"/>
    </location>
</feature>
<feature type="disulfide bond" evidence="6">
    <location>
        <begin position="257"/>
        <end position="270"/>
    </location>
</feature>
<dbReference type="PANTHER" id="PTHR20963:SF18">
    <property type="entry name" value="ACID PHOSPHATASE PHO11-RELATED"/>
    <property type="match status" value="1"/>
</dbReference>
<evidence type="ECO:0000256" key="2">
    <source>
        <dbReference type="ARBA" id="ARBA00012632"/>
    </source>
</evidence>
<dbReference type="InterPro" id="IPR016274">
    <property type="entry name" value="Histidine_acid_Pase_euk"/>
</dbReference>
<dbReference type="InterPro" id="IPR029033">
    <property type="entry name" value="His_PPase_superfam"/>
</dbReference>
<dbReference type="GO" id="GO:0003993">
    <property type="term" value="F:acid phosphatase activity"/>
    <property type="evidence" value="ECO:0007669"/>
    <property type="project" value="TreeGrafter"/>
</dbReference>
<accession>A0A0N0NJP9</accession>
<dbReference type="VEuPathDB" id="FungiDB:AB675_5982"/>
<organism evidence="7 8">
    <name type="scientific">Cyphellophora attinorum</name>
    <dbReference type="NCBI Taxonomy" id="1664694"/>
    <lineage>
        <taxon>Eukaryota</taxon>
        <taxon>Fungi</taxon>
        <taxon>Dikarya</taxon>
        <taxon>Ascomycota</taxon>
        <taxon>Pezizomycotina</taxon>
        <taxon>Eurotiomycetes</taxon>
        <taxon>Chaetothyriomycetidae</taxon>
        <taxon>Chaetothyriales</taxon>
        <taxon>Cyphellophoraceae</taxon>
        <taxon>Cyphellophora</taxon>
    </lineage>
</organism>
<dbReference type="GO" id="GO:0009277">
    <property type="term" value="C:fungal-type cell wall"/>
    <property type="evidence" value="ECO:0007669"/>
    <property type="project" value="TreeGrafter"/>
</dbReference>
<dbReference type="SUPFAM" id="SSF53254">
    <property type="entry name" value="Phosphoglycerate mutase-like"/>
    <property type="match status" value="1"/>
</dbReference>
<evidence type="ECO:0000256" key="3">
    <source>
        <dbReference type="ARBA" id="ARBA00022801"/>
    </source>
</evidence>
<name>A0A0N0NJP9_9EURO</name>
<evidence type="ECO:0000256" key="4">
    <source>
        <dbReference type="ARBA" id="ARBA00023180"/>
    </source>
</evidence>
<dbReference type="AlphaFoldDB" id="A0A0N0NJP9"/>
<evidence type="ECO:0000256" key="5">
    <source>
        <dbReference type="PIRSR" id="PIRSR000894-1"/>
    </source>
</evidence>
<dbReference type="GO" id="GO:0016158">
    <property type="term" value="F:inositol hexakisphosphate 3-phosphatase activity"/>
    <property type="evidence" value="ECO:0007669"/>
    <property type="project" value="UniProtKB-EC"/>
</dbReference>
<reference evidence="7 8" key="1">
    <citation type="submission" date="2015-06" db="EMBL/GenBank/DDBJ databases">
        <title>Draft genome of the ant-associated black yeast Phialophora attae CBS 131958.</title>
        <authorList>
            <person name="Moreno L.F."/>
            <person name="Stielow B.J."/>
            <person name="de Hoog S."/>
            <person name="Vicente V.A."/>
            <person name="Weiss V.A."/>
            <person name="de Vries M."/>
            <person name="Cruz L.M."/>
            <person name="Souza E.M."/>
        </authorList>
    </citation>
    <scope>NUCLEOTIDE SEQUENCE [LARGE SCALE GENOMIC DNA]</scope>
    <source>
        <strain evidence="7 8">CBS 131958</strain>
    </source>
</reference>
<feature type="active site" description="Nucleophile" evidence="5">
    <location>
        <position position="90"/>
    </location>
</feature>
<dbReference type="PROSITE" id="PS00616">
    <property type="entry name" value="HIS_ACID_PHOSPHAT_1"/>
    <property type="match status" value="1"/>
</dbReference>
<feature type="disulfide bond" evidence="6">
    <location>
        <begin position="79"/>
        <end position="381"/>
    </location>
</feature>
<dbReference type="Proteomes" id="UP000038010">
    <property type="component" value="Unassembled WGS sequence"/>
</dbReference>
<comment type="similarity">
    <text evidence="1">Belongs to the histidine acid phosphatase family.</text>
</comment>
<dbReference type="Pfam" id="PF00328">
    <property type="entry name" value="His_Phos_2"/>
    <property type="match status" value="1"/>
</dbReference>
<sequence length="458" mass="51187">MLRRLATAVLILSFGYILVDRVWLLLVSFQPSTINNGVHTGTTSSSGKWDLFYHLGGNGPWIPHHSGLGTIDDPLPSHCTVDQVHMISRHGERYPTRNAGNRHLQLLARLKGHTRPYAGTAQAERTGNKFRALYGHLIRPNSNGHHSPTRFWTCSSPRDIETAQHFANGFFGPTWATENLAHLEIIPEVASRGADTLTPGDTCLNYIADKVNGHDKGYAKLAAWQKVFTAPIARRLAGDVDGMELSPLDVYSMMELCGFETLVRGSSPWCDVFTREEWEDFEYGRDLLHFYRAGPGNEFSKVMGWLWLNATAELLSNKEDENAYFSFVHDGDIVPLLSALQILNEEGEQELPTDHVKRDRAWVTSDVVPMSGRMIFERIACSPADGGEKRRYVRMSINDGVVRLPGVPEVFLRGEAPNAVLLPFFTGFVAEKGEEYGDYKEVCGLDEDAPGKISFLHQ</sequence>
<dbReference type="OrthoDB" id="6509975at2759"/>